<dbReference type="Proteomes" id="UP001148018">
    <property type="component" value="Unassembled WGS sequence"/>
</dbReference>
<dbReference type="SMART" id="SM00060">
    <property type="entry name" value="FN3"/>
    <property type="match status" value="8"/>
</dbReference>
<sequence length="1061" mass="116920">EKNISSPETNYCLLSDLIIWTQYQIQVAAYTRAGLGVYSSSVTEYTLQGAVNLLAINSTSIRFTWNPPPQQFINGINQGYKLLVWPERWPEDVTIVTITPEYPGSRHMGLVGGLRKFTRYFGSALCFTTPGEGPRSPPTLLQTHEDTPGPVSSLSFVEVLDTSIRVSWEEPADRNGIITGYVLWWEVSGVSTTRLERSLSNSTLQHQLTGLTSITSYTILVAASTAAGPELPGTPSNLVISNISQRSVTISFRPGSDGKTAKSQWVVEGQVVQMDGEEEAWKVVFCMRQVNIMGSSPLSGSSRLIQTLQAAPETPPSNLTLLAATKTSLRVRWKPFLEHQFNSSPDTMGYRLRVHPADGQGKEKTLEMQAEVRGKAEGSRQTTLEGLDPWTRYQFRPEHRGTVVEGERSLTLLLGVLDKYTLYTLQVLAFTRLGDGPPSGPVLTHTKEDGYQISYRLESADPQGWTTVEVGSNARQFTVTGLSPQQNYVFRLTGRTALGWGDTQEALVVTTERRERPQSPRKLSIPQEEVESRRLRLHWMTGISGSSPLRLYYRELPVNTTASTVVETMATKNNTTSAFLTAKSTFETVSSAVLTEFELTQLKKFRRYQIVMASYNIIGESPPSLPLEVSVGEAAPSVAPQSISVFALSPSVLELTWGTPPLETQNGLIQGYKIHYWEREQQNQTDKETVVFVPDTSALLANLSSYTHYMLTLTAFNTAGDGPPSEPHGARTRQSAPSPPAFLTFSEVSWTSLNASWGPPPLTNGQLEGYKVVYQPTTPVQGVSKLVTVEVNISCQRWLKVQDLTRGVTYSFSVQARTVDLGPPLQANITAQPQQALSERPFYQECTKYKACSTGKHLSTVDESVTLDSLGFTALELNSRTLNSKNPFIKKNGTKSPPRPSPGGLHYSEEDICNNYNGAVLTESTTLTEKPPEVSESEMTDSDYEDEQPKHSFVNHYMSHPTYFNSWKWQPKGQKGPPITTGPFPYNEGEADGVAGGEPYYQAVETQHSADGAYTPTEQLAPTHLNPNTNSCTGACTTLTHLNSIPPQGSHTTLTCFSPFV</sequence>
<dbReference type="PROSITE" id="PS50853">
    <property type="entry name" value="FN3"/>
    <property type="match status" value="6"/>
</dbReference>
<dbReference type="FunFam" id="2.60.40.10:FF:000177">
    <property type="entry name" value="Sidekick cell adhesion molecule 2"/>
    <property type="match status" value="1"/>
</dbReference>
<dbReference type="OrthoDB" id="8923679at2759"/>
<dbReference type="EMBL" id="JANIIK010000034">
    <property type="protein sequence ID" value="KAJ3615240.1"/>
    <property type="molecule type" value="Genomic_DNA"/>
</dbReference>
<evidence type="ECO:0000256" key="3">
    <source>
        <dbReference type="SAM" id="MobiDB-lite"/>
    </source>
</evidence>
<dbReference type="InterPro" id="IPR036116">
    <property type="entry name" value="FN3_sf"/>
</dbReference>
<dbReference type="FunFam" id="2.60.40.10:FF:000360">
    <property type="entry name" value="Sidekick cell adhesion molecule 2"/>
    <property type="match status" value="1"/>
</dbReference>
<gene>
    <name evidence="5" type="ORF">NHX12_018808</name>
</gene>
<organism evidence="5 6">
    <name type="scientific">Muraenolepis orangiensis</name>
    <name type="common">Patagonian moray cod</name>
    <dbReference type="NCBI Taxonomy" id="630683"/>
    <lineage>
        <taxon>Eukaryota</taxon>
        <taxon>Metazoa</taxon>
        <taxon>Chordata</taxon>
        <taxon>Craniata</taxon>
        <taxon>Vertebrata</taxon>
        <taxon>Euteleostomi</taxon>
        <taxon>Actinopterygii</taxon>
        <taxon>Neopterygii</taxon>
        <taxon>Teleostei</taxon>
        <taxon>Neoteleostei</taxon>
        <taxon>Acanthomorphata</taxon>
        <taxon>Zeiogadaria</taxon>
        <taxon>Gadariae</taxon>
        <taxon>Gadiformes</taxon>
        <taxon>Muraenolepidoidei</taxon>
        <taxon>Muraenolepididae</taxon>
        <taxon>Muraenolepis</taxon>
    </lineage>
</organism>
<dbReference type="Gene3D" id="2.60.40.10">
    <property type="entry name" value="Immunoglobulins"/>
    <property type="match status" value="9"/>
</dbReference>
<dbReference type="CDD" id="cd00063">
    <property type="entry name" value="FN3"/>
    <property type="match status" value="8"/>
</dbReference>
<dbReference type="GO" id="GO:0098609">
    <property type="term" value="P:cell-cell adhesion"/>
    <property type="evidence" value="ECO:0007669"/>
    <property type="project" value="TreeGrafter"/>
</dbReference>
<feature type="region of interest" description="Disordered" evidence="3">
    <location>
        <begin position="886"/>
        <end position="907"/>
    </location>
</feature>
<keyword evidence="2" id="KW-1015">Disulfide bond</keyword>
<feature type="region of interest" description="Disordered" evidence="3">
    <location>
        <begin position="924"/>
        <end position="947"/>
    </location>
</feature>
<dbReference type="SUPFAM" id="SSF49265">
    <property type="entry name" value="Fibronectin type III"/>
    <property type="match status" value="6"/>
</dbReference>
<feature type="domain" description="Fibronectin type-III" evidence="4">
    <location>
        <begin position="150"/>
        <end position="247"/>
    </location>
</feature>
<dbReference type="InterPro" id="IPR013783">
    <property type="entry name" value="Ig-like_fold"/>
</dbReference>
<evidence type="ECO:0000313" key="6">
    <source>
        <dbReference type="Proteomes" id="UP001148018"/>
    </source>
</evidence>
<comment type="caution">
    <text evidence="5">The sequence shown here is derived from an EMBL/GenBank/DDBJ whole genome shotgun (WGS) entry which is preliminary data.</text>
</comment>
<feature type="domain" description="Fibronectin type-III" evidence="4">
    <location>
        <begin position="739"/>
        <end position="836"/>
    </location>
</feature>
<reference evidence="5" key="1">
    <citation type="submission" date="2022-07" db="EMBL/GenBank/DDBJ databases">
        <title>Chromosome-level genome of Muraenolepis orangiensis.</title>
        <authorList>
            <person name="Kim J."/>
        </authorList>
    </citation>
    <scope>NUCLEOTIDE SEQUENCE</scope>
    <source>
        <strain evidence="5">KU_S4_2022</strain>
        <tissue evidence="5">Muscle</tissue>
    </source>
</reference>
<dbReference type="FunFam" id="2.60.40.10:FF:000028">
    <property type="entry name" value="Neuronal cell adhesion molecule"/>
    <property type="match status" value="1"/>
</dbReference>
<dbReference type="AlphaFoldDB" id="A0A9Q0EXG8"/>
<protein>
    <recommendedName>
        <fullName evidence="4">Fibronectin type-III domain-containing protein</fullName>
    </recommendedName>
</protein>
<evidence type="ECO:0000259" key="4">
    <source>
        <dbReference type="PROSITE" id="PS50853"/>
    </source>
</evidence>
<evidence type="ECO:0000256" key="2">
    <source>
        <dbReference type="ARBA" id="ARBA00023157"/>
    </source>
</evidence>
<proteinExistence type="predicted"/>
<feature type="domain" description="Fibronectin type-III" evidence="4">
    <location>
        <begin position="47"/>
        <end position="146"/>
    </location>
</feature>
<keyword evidence="1" id="KW-0677">Repeat</keyword>
<name>A0A9Q0EXG8_9TELE</name>
<dbReference type="PANTHER" id="PTHR44170">
    <property type="entry name" value="PROTEIN SIDEKICK"/>
    <property type="match status" value="1"/>
</dbReference>
<feature type="non-terminal residue" evidence="5">
    <location>
        <position position="1061"/>
    </location>
</feature>
<dbReference type="GO" id="GO:0016020">
    <property type="term" value="C:membrane"/>
    <property type="evidence" value="ECO:0007669"/>
    <property type="project" value="UniProtKB-SubCell"/>
</dbReference>
<feature type="domain" description="Fibronectin type-III" evidence="4">
    <location>
        <begin position="639"/>
        <end position="735"/>
    </location>
</feature>
<feature type="domain" description="Fibronectin type-III" evidence="4">
    <location>
        <begin position="426"/>
        <end position="514"/>
    </location>
</feature>
<evidence type="ECO:0000313" key="5">
    <source>
        <dbReference type="EMBL" id="KAJ3615240.1"/>
    </source>
</evidence>
<dbReference type="PANTHER" id="PTHR44170:SF6">
    <property type="entry name" value="CONTACTIN"/>
    <property type="match status" value="1"/>
</dbReference>
<keyword evidence="6" id="KW-1185">Reference proteome</keyword>
<feature type="domain" description="Fibronectin type-III" evidence="4">
    <location>
        <begin position="315"/>
        <end position="419"/>
    </location>
</feature>
<feature type="compositionally biased region" description="Acidic residues" evidence="3">
    <location>
        <begin position="935"/>
        <end position="946"/>
    </location>
</feature>
<dbReference type="Pfam" id="PF00041">
    <property type="entry name" value="fn3"/>
    <property type="match status" value="5"/>
</dbReference>
<accession>A0A9Q0EXG8</accession>
<dbReference type="InterPro" id="IPR003961">
    <property type="entry name" value="FN3_dom"/>
</dbReference>
<evidence type="ECO:0000256" key="1">
    <source>
        <dbReference type="ARBA" id="ARBA00022737"/>
    </source>
</evidence>